<organism evidence="2 3">
    <name type="scientific">Coccomyxa subellipsoidea</name>
    <dbReference type="NCBI Taxonomy" id="248742"/>
    <lineage>
        <taxon>Eukaryota</taxon>
        <taxon>Viridiplantae</taxon>
        <taxon>Chlorophyta</taxon>
        <taxon>core chlorophytes</taxon>
        <taxon>Trebouxiophyceae</taxon>
        <taxon>Trebouxiophyceae incertae sedis</taxon>
        <taxon>Coccomyxaceae</taxon>
        <taxon>Coccomyxa</taxon>
    </lineage>
</organism>
<sequence>MTPLASERRRRSLWHLLVSEPHQNEKADEGICMDLRGTLFRTEMIHGASSLLLVHMPSSGQNAGICSVEAIFPDFLRVSALGGDGTEGFPATYYESDDGELPTDAGGISDPKAFKKAPAKAKGRKLQGKVSGKTIAKRRKPSSKKKRKN</sequence>
<feature type="region of interest" description="Disordered" evidence="1">
    <location>
        <begin position="89"/>
        <end position="149"/>
    </location>
</feature>
<gene>
    <name evidence="2" type="ORF">WJX75_009486</name>
</gene>
<name>A0ABR2YUA4_9CHLO</name>
<feature type="compositionally biased region" description="Basic residues" evidence="1">
    <location>
        <begin position="135"/>
        <end position="149"/>
    </location>
</feature>
<keyword evidence="3" id="KW-1185">Reference proteome</keyword>
<reference evidence="2 3" key="1">
    <citation type="journal article" date="2024" name="Nat. Commun.">
        <title>Phylogenomics reveals the evolutionary origins of lichenization in chlorophyte algae.</title>
        <authorList>
            <person name="Puginier C."/>
            <person name="Libourel C."/>
            <person name="Otte J."/>
            <person name="Skaloud P."/>
            <person name="Haon M."/>
            <person name="Grisel S."/>
            <person name="Petersen M."/>
            <person name="Berrin J.G."/>
            <person name="Delaux P.M."/>
            <person name="Dal Grande F."/>
            <person name="Keller J."/>
        </authorList>
    </citation>
    <scope>NUCLEOTIDE SEQUENCE [LARGE SCALE GENOMIC DNA]</scope>
    <source>
        <strain evidence="2 3">SAG 216-7</strain>
    </source>
</reference>
<feature type="compositionally biased region" description="Basic residues" evidence="1">
    <location>
        <begin position="114"/>
        <end position="127"/>
    </location>
</feature>
<dbReference type="Proteomes" id="UP001491310">
    <property type="component" value="Unassembled WGS sequence"/>
</dbReference>
<evidence type="ECO:0000313" key="2">
    <source>
        <dbReference type="EMBL" id="KAK9915459.1"/>
    </source>
</evidence>
<evidence type="ECO:0000313" key="3">
    <source>
        <dbReference type="Proteomes" id="UP001491310"/>
    </source>
</evidence>
<protein>
    <recommendedName>
        <fullName evidence="4">Nucleoplasmin-like domain-containing protein</fullName>
    </recommendedName>
</protein>
<proteinExistence type="predicted"/>
<evidence type="ECO:0008006" key="4">
    <source>
        <dbReference type="Google" id="ProtNLM"/>
    </source>
</evidence>
<comment type="caution">
    <text evidence="2">The sequence shown here is derived from an EMBL/GenBank/DDBJ whole genome shotgun (WGS) entry which is preliminary data.</text>
</comment>
<accession>A0ABR2YUA4</accession>
<dbReference type="EMBL" id="JALJOT010000005">
    <property type="protein sequence ID" value="KAK9915459.1"/>
    <property type="molecule type" value="Genomic_DNA"/>
</dbReference>
<evidence type="ECO:0000256" key="1">
    <source>
        <dbReference type="SAM" id="MobiDB-lite"/>
    </source>
</evidence>